<feature type="region of interest" description="Disordered" evidence="1">
    <location>
        <begin position="102"/>
        <end position="122"/>
    </location>
</feature>
<name>A0ABR2N671_9ROSI</name>
<comment type="caution">
    <text evidence="2">The sequence shown here is derived from an EMBL/GenBank/DDBJ whole genome shotgun (WGS) entry which is preliminary data.</text>
</comment>
<sequence>MIADARRRRPRRDVRVVFGLHIDLDRAYGSRFTVLDGVKAEQQAASEGAQQRILDSGNNKGDNHVVKESRGVDELAPPVSHVSATNVVRDHSALLIHEGLQKKSSGGGVLKKASSSKKGLKG</sequence>
<keyword evidence="3" id="KW-1185">Reference proteome</keyword>
<evidence type="ECO:0000313" key="3">
    <source>
        <dbReference type="Proteomes" id="UP001396334"/>
    </source>
</evidence>
<evidence type="ECO:0000313" key="2">
    <source>
        <dbReference type="EMBL" id="KAK8971585.1"/>
    </source>
</evidence>
<proteinExistence type="predicted"/>
<dbReference type="EMBL" id="JBBPBN010000244">
    <property type="protein sequence ID" value="KAK8971585.1"/>
    <property type="molecule type" value="Genomic_DNA"/>
</dbReference>
<dbReference type="Proteomes" id="UP001396334">
    <property type="component" value="Unassembled WGS sequence"/>
</dbReference>
<organism evidence="2 3">
    <name type="scientific">Hibiscus sabdariffa</name>
    <name type="common">roselle</name>
    <dbReference type="NCBI Taxonomy" id="183260"/>
    <lineage>
        <taxon>Eukaryota</taxon>
        <taxon>Viridiplantae</taxon>
        <taxon>Streptophyta</taxon>
        <taxon>Embryophyta</taxon>
        <taxon>Tracheophyta</taxon>
        <taxon>Spermatophyta</taxon>
        <taxon>Magnoliopsida</taxon>
        <taxon>eudicotyledons</taxon>
        <taxon>Gunneridae</taxon>
        <taxon>Pentapetalae</taxon>
        <taxon>rosids</taxon>
        <taxon>malvids</taxon>
        <taxon>Malvales</taxon>
        <taxon>Malvaceae</taxon>
        <taxon>Malvoideae</taxon>
        <taxon>Hibiscus</taxon>
    </lineage>
</organism>
<gene>
    <name evidence="2" type="ORF">V6N11_005043</name>
</gene>
<protein>
    <submittedName>
        <fullName evidence="2">Uncharacterized protein</fullName>
    </submittedName>
</protein>
<reference evidence="2 3" key="1">
    <citation type="journal article" date="2024" name="G3 (Bethesda)">
        <title>Genome assembly of Hibiscus sabdariffa L. provides insights into metabolisms of medicinal natural products.</title>
        <authorList>
            <person name="Kim T."/>
        </authorList>
    </citation>
    <scope>NUCLEOTIDE SEQUENCE [LARGE SCALE GENOMIC DNA]</scope>
    <source>
        <strain evidence="2">TK-2024</strain>
        <tissue evidence="2">Old leaves</tissue>
    </source>
</reference>
<evidence type="ECO:0000256" key="1">
    <source>
        <dbReference type="SAM" id="MobiDB-lite"/>
    </source>
</evidence>
<accession>A0ABR2N671</accession>